<dbReference type="RefSeq" id="WP_088820180.1">
    <property type="nucleotide sequence ID" value="NZ_CP019964.1"/>
</dbReference>
<organism evidence="1 2">
    <name type="scientific">Candidatus Mancarchaeum acidiphilum</name>
    <dbReference type="NCBI Taxonomy" id="1920749"/>
    <lineage>
        <taxon>Archaea</taxon>
        <taxon>Candidatus Micrarchaeota</taxon>
        <taxon>Candidatus Mancarchaeum</taxon>
    </lineage>
</organism>
<gene>
    <name evidence="1" type="ORF">Mia14_0604</name>
</gene>
<dbReference type="GeneID" id="33314158"/>
<dbReference type="Proteomes" id="UP000197679">
    <property type="component" value="Chromosome"/>
</dbReference>
<reference evidence="1 2" key="1">
    <citation type="journal article" date="2017" name="Nat. Commun.">
        <title>'ARMAN' archaea depend on association with euryarchaeal host in culture and in situ.</title>
        <authorList>
            <person name="Golyshina O."/>
            <person name="Toshchakov S."/>
            <person name="Makarova K."/>
            <person name="Gavrilov S."/>
            <person name="Korzhenkov A."/>
            <person name="La Cono V."/>
            <person name="Arcadi E."/>
            <person name="Nechitaylo T."/>
            <person name="Ferrer M."/>
            <person name="Kublanov I."/>
            <person name="Wolf Y."/>
            <person name="Yakimov M."/>
            <person name="Golyshin P."/>
            <person name="Slesarev A."/>
            <person name="Kozyavkin S."/>
        </authorList>
    </citation>
    <scope>NUCLEOTIDE SEQUENCE [LARGE SCALE GENOMIC DNA]</scope>
    <source>
        <strain evidence="1 2">Mia14</strain>
    </source>
</reference>
<dbReference type="EMBL" id="CP019964">
    <property type="protein sequence ID" value="ASI13907.1"/>
    <property type="molecule type" value="Genomic_DNA"/>
</dbReference>
<proteinExistence type="predicted"/>
<sequence length="91" mass="10402">MGWIAFGNAERTVYSEALKLEEGESVILSSFKKDRTIRITKGKEGFAIEEDGFENSKFSISDEELKKKIKKLLAFEFPRSHKIMLSIRKGS</sequence>
<name>A0A218NN65_9ARCH</name>
<accession>A0A218NN65</accession>
<dbReference type="OrthoDB" id="39416at2157"/>
<dbReference type="AlphaFoldDB" id="A0A218NN65"/>
<evidence type="ECO:0000313" key="2">
    <source>
        <dbReference type="Proteomes" id="UP000197679"/>
    </source>
</evidence>
<dbReference type="KEGG" id="marh:Mia14_0604"/>
<evidence type="ECO:0000313" key="1">
    <source>
        <dbReference type="EMBL" id="ASI13907.1"/>
    </source>
</evidence>
<keyword evidence="2" id="KW-1185">Reference proteome</keyword>
<protein>
    <submittedName>
        <fullName evidence="1">Uncharacterized protein</fullName>
    </submittedName>
</protein>